<protein>
    <submittedName>
        <fullName evidence="5">Hydrogenase 4 maturation protease HyfK</fullName>
    </submittedName>
</protein>
<evidence type="ECO:0000256" key="4">
    <source>
        <dbReference type="ARBA" id="ARBA00022801"/>
    </source>
</evidence>
<dbReference type="InterPro" id="IPR023430">
    <property type="entry name" value="Pept_HybD-like_dom_sf"/>
</dbReference>
<dbReference type="SUPFAM" id="SSF53163">
    <property type="entry name" value="HybD-like"/>
    <property type="match status" value="1"/>
</dbReference>
<accession>A0A1Y0HJE6</accession>
<evidence type="ECO:0000256" key="2">
    <source>
        <dbReference type="ARBA" id="ARBA00022670"/>
    </source>
</evidence>
<gene>
    <name evidence="5" type="ORF">Sdiek1_1073</name>
</gene>
<dbReference type="Gene3D" id="3.40.50.1450">
    <property type="entry name" value="HybD-like"/>
    <property type="match status" value="1"/>
</dbReference>
<dbReference type="GO" id="GO:0016485">
    <property type="term" value="P:protein processing"/>
    <property type="evidence" value="ECO:0007669"/>
    <property type="project" value="TreeGrafter"/>
</dbReference>
<keyword evidence="2 5" id="KW-0645">Protease</keyword>
<dbReference type="GO" id="GO:0008047">
    <property type="term" value="F:enzyme activator activity"/>
    <property type="evidence" value="ECO:0007669"/>
    <property type="project" value="InterPro"/>
</dbReference>
<keyword evidence="6" id="KW-1185">Reference proteome</keyword>
<evidence type="ECO:0000313" key="6">
    <source>
        <dbReference type="Proteomes" id="UP000196005"/>
    </source>
</evidence>
<proteinExistence type="inferred from homology"/>
<dbReference type="RefSeq" id="WP_087438229.1">
    <property type="nucleotide sequence ID" value="NZ_CP021416.1"/>
</dbReference>
<evidence type="ECO:0000256" key="1">
    <source>
        <dbReference type="ARBA" id="ARBA00006814"/>
    </source>
</evidence>
<dbReference type="PANTHER" id="PTHR30302:SF1">
    <property type="entry name" value="HYDROGENASE 2 MATURATION PROTEASE"/>
    <property type="match status" value="1"/>
</dbReference>
<dbReference type="Proteomes" id="UP000196005">
    <property type="component" value="Chromosome"/>
</dbReference>
<dbReference type="KEGG" id="suls:Sdiek1_1073"/>
<dbReference type="InterPro" id="IPR000671">
    <property type="entry name" value="Peptidase_A31"/>
</dbReference>
<name>A0A1Y0HJE6_9BACT</name>
<keyword evidence="4" id="KW-0378">Hydrolase</keyword>
<dbReference type="PANTHER" id="PTHR30302">
    <property type="entry name" value="HYDROGENASE 1 MATURATION PROTEASE"/>
    <property type="match status" value="1"/>
</dbReference>
<evidence type="ECO:0000256" key="3">
    <source>
        <dbReference type="ARBA" id="ARBA00022750"/>
    </source>
</evidence>
<evidence type="ECO:0000313" key="5">
    <source>
        <dbReference type="EMBL" id="ARU48239.1"/>
    </source>
</evidence>
<organism evidence="5 6">
    <name type="scientific">Sulfurospirillum diekertiae</name>
    <dbReference type="NCBI Taxonomy" id="1854492"/>
    <lineage>
        <taxon>Bacteria</taxon>
        <taxon>Pseudomonadati</taxon>
        <taxon>Campylobacterota</taxon>
        <taxon>Epsilonproteobacteria</taxon>
        <taxon>Campylobacterales</taxon>
        <taxon>Sulfurospirillaceae</taxon>
        <taxon>Sulfurospirillum</taxon>
    </lineage>
</organism>
<dbReference type="OrthoDB" id="1723372at2"/>
<dbReference type="NCBIfam" id="TIGR00072">
    <property type="entry name" value="hydrog_prot"/>
    <property type="match status" value="1"/>
</dbReference>
<dbReference type="Pfam" id="PF01750">
    <property type="entry name" value="HycI"/>
    <property type="match status" value="1"/>
</dbReference>
<reference evidence="6" key="1">
    <citation type="submission" date="2017-05" db="EMBL/GenBank/DDBJ databases">
        <title>Dechlorination kinetics govern the competition between two new strains of the genus Sulfurospirillum.</title>
        <authorList>
            <person name="Buttet G.F."/>
            <person name="Murray A.M."/>
            <person name="Goris T."/>
            <person name="Burion M."/>
            <person name="Lin B."/>
            <person name="Rolle M."/>
            <person name="Maillard J."/>
        </authorList>
    </citation>
    <scope>NUCLEOTIDE SEQUENCE [LARGE SCALE GENOMIC DNA]</scope>
    <source>
        <strain evidence="6">SL2-1</strain>
    </source>
</reference>
<keyword evidence="3" id="KW-0064">Aspartyl protease</keyword>
<sequence>MKKALLTIGNTLRGDDGVTTYLGHLVEKEKIGWNVFYGDDTPESQFHTLRAFAPDVIVVADAMTGINVGSVEVIDISDDRDYMYSTHNLPMPILLSYLRGFCDVVLFLGLNVDIEKVLEINPSLSEEAQATARRALIKMLEIDAIFDEQMIS</sequence>
<comment type="similarity">
    <text evidence="1">Belongs to the peptidase A31 family.</text>
</comment>
<dbReference type="GO" id="GO:0004190">
    <property type="term" value="F:aspartic-type endopeptidase activity"/>
    <property type="evidence" value="ECO:0007669"/>
    <property type="project" value="UniProtKB-KW"/>
</dbReference>
<dbReference type="EMBL" id="CP021416">
    <property type="protein sequence ID" value="ARU48239.1"/>
    <property type="molecule type" value="Genomic_DNA"/>
</dbReference>
<dbReference type="AlphaFoldDB" id="A0A1Y0HJE6"/>